<evidence type="ECO:0000256" key="9">
    <source>
        <dbReference type="ARBA" id="ARBA00022833"/>
    </source>
</evidence>
<dbReference type="RefSeq" id="WP_096460120.1">
    <property type="nucleotide sequence ID" value="NZ_AP014936.1"/>
</dbReference>
<evidence type="ECO:0000256" key="12">
    <source>
        <dbReference type="ARBA" id="ARBA00023136"/>
    </source>
</evidence>
<keyword evidence="12 13" id="KW-0472">Membrane</keyword>
<dbReference type="AlphaFoldDB" id="A0A1B4V344"/>
<evidence type="ECO:0000256" key="6">
    <source>
        <dbReference type="ARBA" id="ARBA00022692"/>
    </source>
</evidence>
<keyword evidence="16" id="KW-1185">Reference proteome</keyword>
<keyword evidence="4" id="KW-1003">Cell membrane</keyword>
<evidence type="ECO:0000256" key="8">
    <source>
        <dbReference type="ARBA" id="ARBA00022801"/>
    </source>
</evidence>
<feature type="transmembrane region" description="Helical" evidence="13">
    <location>
        <begin position="182"/>
        <end position="205"/>
    </location>
</feature>
<keyword evidence="8" id="KW-0378">Hydrolase</keyword>
<feature type="transmembrane region" description="Helical" evidence="13">
    <location>
        <begin position="96"/>
        <end position="115"/>
    </location>
</feature>
<keyword evidence="10 13" id="KW-1133">Transmembrane helix</keyword>
<dbReference type="PANTHER" id="PTHR35864:SF1">
    <property type="entry name" value="ZINC METALLOPROTEASE YWHC-RELATED"/>
    <property type="match status" value="1"/>
</dbReference>
<keyword evidence="11" id="KW-0482">Metalloprotease</keyword>
<proteinExistence type="inferred from homology"/>
<comment type="cofactor">
    <cofactor evidence="1">
        <name>Zn(2+)</name>
        <dbReference type="ChEBI" id="CHEBI:29105"/>
    </cofactor>
</comment>
<keyword evidence="5" id="KW-0645">Protease</keyword>
<sequence length="222" mass="23850">MFGLTLPQFIAVAVLPLLFAITVHEAAHGWAAKRLGDPTAQRLGRLTLNPIKHIDPFGTVLVPGLLLLFGGFIFGWAKPVPVTWENLRQPKRDMALVAAAGPGANLLMALLWALVAKAGALLPDTLYWAGTPMQYMGQFGILINAVLMVLNLLPLPPLDGGRVAVGLLPGRYAWQLSRVEPYGFFILLALLFIPVGGQSVLRMILAPPVTLVHRMVSGLAGL</sequence>
<comment type="subcellular location">
    <subcellularLocation>
        <location evidence="2">Cell membrane</location>
        <topology evidence="2">Multi-pass membrane protein</topology>
    </subcellularLocation>
</comment>
<evidence type="ECO:0000256" key="3">
    <source>
        <dbReference type="ARBA" id="ARBA00007931"/>
    </source>
</evidence>
<feature type="domain" description="Peptidase M50" evidence="14">
    <location>
        <begin position="135"/>
        <end position="192"/>
    </location>
</feature>
<reference evidence="15 16" key="1">
    <citation type="submission" date="2015-08" db="EMBL/GenBank/DDBJ databases">
        <title>Complete genome sequence of Sulfurifustis variabilis.</title>
        <authorList>
            <person name="Miura A."/>
            <person name="Kojima H."/>
            <person name="Fukui M."/>
        </authorList>
    </citation>
    <scope>NUCLEOTIDE SEQUENCE [LARGE SCALE GENOMIC DNA]</scope>
    <source>
        <strain evidence="16">skN76</strain>
    </source>
</reference>
<keyword evidence="9" id="KW-0862">Zinc</keyword>
<dbReference type="OrthoDB" id="9800627at2"/>
<dbReference type="KEGG" id="sva:SVA_1190"/>
<dbReference type="Pfam" id="PF02163">
    <property type="entry name" value="Peptidase_M50"/>
    <property type="match status" value="2"/>
</dbReference>
<evidence type="ECO:0000256" key="7">
    <source>
        <dbReference type="ARBA" id="ARBA00022723"/>
    </source>
</evidence>
<dbReference type="InterPro" id="IPR008915">
    <property type="entry name" value="Peptidase_M50"/>
</dbReference>
<name>A0A1B4V344_9GAMM</name>
<evidence type="ECO:0000256" key="13">
    <source>
        <dbReference type="SAM" id="Phobius"/>
    </source>
</evidence>
<feature type="transmembrane region" description="Helical" evidence="13">
    <location>
        <begin position="135"/>
        <end position="153"/>
    </location>
</feature>
<gene>
    <name evidence="15" type="ORF">SVA_1190</name>
</gene>
<dbReference type="EMBL" id="AP014936">
    <property type="protein sequence ID" value="BAU47765.1"/>
    <property type="molecule type" value="Genomic_DNA"/>
</dbReference>
<dbReference type="PANTHER" id="PTHR35864">
    <property type="entry name" value="ZINC METALLOPROTEASE MJ0611-RELATED"/>
    <property type="match status" value="1"/>
</dbReference>
<comment type="similarity">
    <text evidence="3">Belongs to the peptidase M50B family.</text>
</comment>
<evidence type="ECO:0000256" key="2">
    <source>
        <dbReference type="ARBA" id="ARBA00004651"/>
    </source>
</evidence>
<dbReference type="CDD" id="cd06158">
    <property type="entry name" value="S2P-M50_like_1"/>
    <property type="match status" value="1"/>
</dbReference>
<evidence type="ECO:0000256" key="11">
    <source>
        <dbReference type="ARBA" id="ARBA00023049"/>
    </source>
</evidence>
<accession>A0A1B4V344</accession>
<dbReference type="GO" id="GO:0006508">
    <property type="term" value="P:proteolysis"/>
    <property type="evidence" value="ECO:0007669"/>
    <property type="project" value="UniProtKB-KW"/>
</dbReference>
<evidence type="ECO:0000313" key="16">
    <source>
        <dbReference type="Proteomes" id="UP000218899"/>
    </source>
</evidence>
<evidence type="ECO:0000259" key="14">
    <source>
        <dbReference type="Pfam" id="PF02163"/>
    </source>
</evidence>
<evidence type="ECO:0000256" key="10">
    <source>
        <dbReference type="ARBA" id="ARBA00022989"/>
    </source>
</evidence>
<keyword evidence="7" id="KW-0479">Metal-binding</keyword>
<protein>
    <submittedName>
        <fullName evidence="15">Peptidase M50</fullName>
    </submittedName>
</protein>
<evidence type="ECO:0000256" key="5">
    <source>
        <dbReference type="ARBA" id="ARBA00022670"/>
    </source>
</evidence>
<keyword evidence="6 13" id="KW-0812">Transmembrane</keyword>
<evidence type="ECO:0000256" key="1">
    <source>
        <dbReference type="ARBA" id="ARBA00001947"/>
    </source>
</evidence>
<organism evidence="15 16">
    <name type="scientific">Sulfurifustis variabilis</name>
    <dbReference type="NCBI Taxonomy" id="1675686"/>
    <lineage>
        <taxon>Bacteria</taxon>
        <taxon>Pseudomonadati</taxon>
        <taxon>Pseudomonadota</taxon>
        <taxon>Gammaproteobacteria</taxon>
        <taxon>Acidiferrobacterales</taxon>
        <taxon>Acidiferrobacteraceae</taxon>
        <taxon>Sulfurifustis</taxon>
    </lineage>
</organism>
<dbReference type="InterPro" id="IPR052348">
    <property type="entry name" value="Metallopeptidase_M50B"/>
</dbReference>
<dbReference type="Proteomes" id="UP000218899">
    <property type="component" value="Chromosome"/>
</dbReference>
<dbReference type="GO" id="GO:0005886">
    <property type="term" value="C:plasma membrane"/>
    <property type="evidence" value="ECO:0007669"/>
    <property type="project" value="UniProtKB-SubCell"/>
</dbReference>
<feature type="domain" description="Peptidase M50" evidence="14">
    <location>
        <begin position="13"/>
        <end position="116"/>
    </location>
</feature>
<feature type="transmembrane region" description="Helical" evidence="13">
    <location>
        <begin position="57"/>
        <end position="76"/>
    </location>
</feature>
<evidence type="ECO:0000256" key="4">
    <source>
        <dbReference type="ARBA" id="ARBA00022475"/>
    </source>
</evidence>
<dbReference type="GO" id="GO:0008237">
    <property type="term" value="F:metallopeptidase activity"/>
    <property type="evidence" value="ECO:0007669"/>
    <property type="project" value="UniProtKB-KW"/>
</dbReference>
<dbReference type="GO" id="GO:0046872">
    <property type="term" value="F:metal ion binding"/>
    <property type="evidence" value="ECO:0007669"/>
    <property type="project" value="UniProtKB-KW"/>
</dbReference>
<evidence type="ECO:0000313" key="15">
    <source>
        <dbReference type="EMBL" id="BAU47765.1"/>
    </source>
</evidence>
<dbReference type="InterPro" id="IPR044537">
    <property type="entry name" value="Rip2-like"/>
</dbReference>